<dbReference type="PROSITE" id="PS51257">
    <property type="entry name" value="PROKAR_LIPOPROTEIN"/>
    <property type="match status" value="1"/>
</dbReference>
<dbReference type="EC" id="3.-.-.-" evidence="3"/>
<keyword evidence="4" id="KW-1185">Reference proteome</keyword>
<evidence type="ECO:0000313" key="4">
    <source>
        <dbReference type="Proteomes" id="UP001596500"/>
    </source>
</evidence>
<evidence type="ECO:0000313" key="3">
    <source>
        <dbReference type="EMBL" id="MFC7440871.1"/>
    </source>
</evidence>
<sequence length="307" mass="34367">MAGYKRARWAFLGLCILLLVGCMLEKTTLQPVKPVGKPLRAPQAKDGSNEIDQQAKASPPLTNEPAKPVVNMKPKVRTEKVTNKLTVAERKQLEALKSQPLFYRGPAFRKQVALTFDDGPDERFTPQVLAILKKEQVPATFFVVGKMVERYPEVVRQIVEEGHVVGNHSYSHKELTKLSLAQVDAEIDRTGALVYDAIHKKPLFIRPPYGAIDDEITLHLGKRGYKVIQWSVDTLDWRKGNSPYNIVDKVKANIEAGGIILQHSFGGTQIGNSVEALPYIIKYLEDSGYEFVTVDRLLDIPAYSETE</sequence>
<dbReference type="Proteomes" id="UP001596500">
    <property type="component" value="Unassembled WGS sequence"/>
</dbReference>
<accession>A0ABW2RJE6</accession>
<protein>
    <submittedName>
        <fullName evidence="3">Polysaccharide deacetylase family protein</fullName>
        <ecNumber evidence="3">3.-.-.-</ecNumber>
    </submittedName>
</protein>
<dbReference type="Gene3D" id="3.20.20.370">
    <property type="entry name" value="Glycoside hydrolase/deacetylase"/>
    <property type="match status" value="1"/>
</dbReference>
<name>A0ABW2RJE6_9BACL</name>
<dbReference type="InterPro" id="IPR011330">
    <property type="entry name" value="Glyco_hydro/deAcase_b/a-brl"/>
</dbReference>
<dbReference type="EMBL" id="JBHTBW010000019">
    <property type="protein sequence ID" value="MFC7440871.1"/>
    <property type="molecule type" value="Genomic_DNA"/>
</dbReference>
<dbReference type="RefSeq" id="WP_379864154.1">
    <property type="nucleotide sequence ID" value="NZ_JBHTBW010000019.1"/>
</dbReference>
<dbReference type="InterPro" id="IPR002509">
    <property type="entry name" value="NODB_dom"/>
</dbReference>
<reference evidence="4" key="1">
    <citation type="journal article" date="2019" name="Int. J. Syst. Evol. Microbiol.">
        <title>The Global Catalogue of Microorganisms (GCM) 10K type strain sequencing project: providing services to taxonomists for standard genome sequencing and annotation.</title>
        <authorList>
            <consortium name="The Broad Institute Genomics Platform"/>
            <consortium name="The Broad Institute Genome Sequencing Center for Infectious Disease"/>
            <person name="Wu L."/>
            <person name="Ma J."/>
        </authorList>
    </citation>
    <scope>NUCLEOTIDE SEQUENCE [LARGE SCALE GENOMIC DNA]</scope>
    <source>
        <strain evidence="4">CGMCC 1.12942</strain>
    </source>
</reference>
<feature type="region of interest" description="Disordered" evidence="1">
    <location>
        <begin position="33"/>
        <end position="68"/>
    </location>
</feature>
<dbReference type="PANTHER" id="PTHR10587">
    <property type="entry name" value="GLYCOSYL TRANSFERASE-RELATED"/>
    <property type="match status" value="1"/>
</dbReference>
<feature type="domain" description="NodB homology" evidence="2">
    <location>
        <begin position="110"/>
        <end position="292"/>
    </location>
</feature>
<dbReference type="CDD" id="cd10917">
    <property type="entry name" value="CE4_NodB_like_6s_7s"/>
    <property type="match status" value="1"/>
</dbReference>
<dbReference type="Pfam" id="PF01522">
    <property type="entry name" value="Polysacc_deac_1"/>
    <property type="match status" value="1"/>
</dbReference>
<dbReference type="InterPro" id="IPR050248">
    <property type="entry name" value="Polysacc_deacetylase_ArnD"/>
</dbReference>
<evidence type="ECO:0000259" key="2">
    <source>
        <dbReference type="PROSITE" id="PS51677"/>
    </source>
</evidence>
<dbReference type="PROSITE" id="PS51677">
    <property type="entry name" value="NODB"/>
    <property type="match status" value="1"/>
</dbReference>
<dbReference type="SUPFAM" id="SSF88713">
    <property type="entry name" value="Glycoside hydrolase/deacetylase"/>
    <property type="match status" value="1"/>
</dbReference>
<comment type="caution">
    <text evidence="3">The sequence shown here is derived from an EMBL/GenBank/DDBJ whole genome shotgun (WGS) entry which is preliminary data.</text>
</comment>
<keyword evidence="3" id="KW-0378">Hydrolase</keyword>
<organism evidence="3 4">
    <name type="scientific">Laceyella putida</name>
    <dbReference type="NCBI Taxonomy" id="110101"/>
    <lineage>
        <taxon>Bacteria</taxon>
        <taxon>Bacillati</taxon>
        <taxon>Bacillota</taxon>
        <taxon>Bacilli</taxon>
        <taxon>Bacillales</taxon>
        <taxon>Thermoactinomycetaceae</taxon>
        <taxon>Laceyella</taxon>
    </lineage>
</organism>
<proteinExistence type="predicted"/>
<gene>
    <name evidence="3" type="ORF">ACFQNG_06865</name>
</gene>
<evidence type="ECO:0000256" key="1">
    <source>
        <dbReference type="SAM" id="MobiDB-lite"/>
    </source>
</evidence>
<dbReference type="GO" id="GO:0016787">
    <property type="term" value="F:hydrolase activity"/>
    <property type="evidence" value="ECO:0007669"/>
    <property type="project" value="UniProtKB-KW"/>
</dbReference>